<name>B1FMD4_9BURK</name>
<protein>
    <submittedName>
        <fullName evidence="1">Uncharacterized protein</fullName>
    </submittedName>
</protein>
<dbReference type="Proteomes" id="UP000005463">
    <property type="component" value="Unassembled WGS sequence"/>
</dbReference>
<evidence type="ECO:0000313" key="1">
    <source>
        <dbReference type="EMBL" id="EDT01288.1"/>
    </source>
</evidence>
<dbReference type="EMBL" id="ABLC01000194">
    <property type="protein sequence ID" value="EDT01288.1"/>
    <property type="molecule type" value="Genomic_DNA"/>
</dbReference>
<sequence length="164" mass="18309">MLTSYSDLTISQDFNTLGHQILLEIGHGIRNESEGAEAAYSDMIHCIGTSCLIPNIHSGQYHPVLSAVIEPAITGFAKRQRLTSLGHWFDRYDKRSIPPLPMYPTDLAPAHLTDIRRQLRIHENSVDASFRDIGMPVDRESGHHVRARSRIACVLASRAKAALR</sequence>
<comment type="caution">
    <text evidence="1">The sequence shown here is derived from an EMBL/GenBank/DDBJ whole genome shotgun (WGS) entry which is preliminary data.</text>
</comment>
<accession>B1FMD4</accession>
<gene>
    <name evidence="1" type="ORF">BamIOP4010DRAFT_5195</name>
</gene>
<organism evidence="1 2">
    <name type="scientific">Burkholderia ambifaria IOP40-10</name>
    <dbReference type="NCBI Taxonomy" id="396596"/>
    <lineage>
        <taxon>Bacteria</taxon>
        <taxon>Pseudomonadati</taxon>
        <taxon>Pseudomonadota</taxon>
        <taxon>Betaproteobacteria</taxon>
        <taxon>Burkholderiales</taxon>
        <taxon>Burkholderiaceae</taxon>
        <taxon>Burkholderia</taxon>
        <taxon>Burkholderia cepacia complex</taxon>
    </lineage>
</organism>
<dbReference type="AlphaFoldDB" id="B1FMD4"/>
<evidence type="ECO:0000313" key="2">
    <source>
        <dbReference type="Proteomes" id="UP000005463"/>
    </source>
</evidence>
<proteinExistence type="predicted"/>
<reference evidence="1 2" key="1">
    <citation type="submission" date="2008-03" db="EMBL/GenBank/DDBJ databases">
        <title>Sequencing of the draft genome and assembly of Burkholderia ambifaria IOP40-10.</title>
        <authorList>
            <consortium name="US DOE Joint Genome Institute (JGI-PGF)"/>
            <person name="Copeland A."/>
            <person name="Lucas S."/>
            <person name="Lapidus A."/>
            <person name="Glavina del Rio T."/>
            <person name="Dalin E."/>
            <person name="Tice H."/>
            <person name="Bruce D."/>
            <person name="Goodwin L."/>
            <person name="Pitluck S."/>
            <person name="Larimer F."/>
            <person name="Land M.L."/>
            <person name="Hauser L."/>
            <person name="Tiedje J."/>
            <person name="Richardson P."/>
        </authorList>
    </citation>
    <scope>NUCLEOTIDE SEQUENCE [LARGE SCALE GENOMIC DNA]</scope>
    <source>
        <strain evidence="1 2">IOP40-10</strain>
    </source>
</reference>